<keyword evidence="2" id="KW-1185">Reference proteome</keyword>
<evidence type="ECO:0000313" key="2">
    <source>
        <dbReference type="Proteomes" id="UP000296284"/>
    </source>
</evidence>
<evidence type="ECO:0008006" key="3">
    <source>
        <dbReference type="Google" id="ProtNLM"/>
    </source>
</evidence>
<gene>
    <name evidence="1" type="ORF">E4Z61_22270</name>
</gene>
<name>A0ABX5T904_9ENTR</name>
<dbReference type="InterPro" id="IPR008979">
    <property type="entry name" value="Galactose-bd-like_sf"/>
</dbReference>
<evidence type="ECO:0000313" key="1">
    <source>
        <dbReference type="EMBL" id="QBX82930.1"/>
    </source>
</evidence>
<accession>A0ABX5T904</accession>
<protein>
    <recommendedName>
        <fullName evidence="3">CBM-cenC domain-containing protein</fullName>
    </recommendedName>
</protein>
<proteinExistence type="predicted"/>
<organism evidence="1 2">
    <name type="scientific">Citrobacter tructae</name>
    <dbReference type="NCBI Taxonomy" id="2562449"/>
    <lineage>
        <taxon>Bacteria</taxon>
        <taxon>Pseudomonadati</taxon>
        <taxon>Pseudomonadota</taxon>
        <taxon>Gammaproteobacteria</taxon>
        <taxon>Enterobacterales</taxon>
        <taxon>Enterobacteriaceae</taxon>
        <taxon>Citrobacter</taxon>
    </lineage>
</organism>
<dbReference type="RefSeq" id="WP_135324607.1">
    <property type="nucleotide sequence ID" value="NZ_CP038469.1"/>
</dbReference>
<sequence length="142" mass="15750">MISNIINDGDFNPEQLNAWSFSDSAAGVQNESETVENYYAHINATESAWQGISIPVGQQAVLTFKSRGQNSGTVSVMMLNTNTTYWSQTFNTDMNGDWTIETMTFTVEESWTGPLMLHFQAAYNAESTDAVDIDDVRLLTGM</sequence>
<dbReference type="EMBL" id="CP038469">
    <property type="protein sequence ID" value="QBX82930.1"/>
    <property type="molecule type" value="Genomic_DNA"/>
</dbReference>
<reference evidence="1 2" key="1">
    <citation type="submission" date="2019-03" db="EMBL/GenBank/DDBJ databases">
        <title>Complete genome sequence of Citrobacter sp. SNU WT2 isolated from diseased rainbow trout.</title>
        <authorList>
            <person name="Oh W.T."/>
            <person name="Park S.C."/>
        </authorList>
    </citation>
    <scope>NUCLEOTIDE SEQUENCE [LARGE SCALE GENOMIC DNA]</scope>
    <source>
        <strain evidence="1 2">SNU WT2</strain>
    </source>
</reference>
<dbReference type="Proteomes" id="UP000296284">
    <property type="component" value="Chromosome"/>
</dbReference>
<dbReference type="SUPFAM" id="SSF49785">
    <property type="entry name" value="Galactose-binding domain-like"/>
    <property type="match status" value="1"/>
</dbReference>
<dbReference type="Gene3D" id="2.60.120.260">
    <property type="entry name" value="Galactose-binding domain-like"/>
    <property type="match status" value="1"/>
</dbReference>